<feature type="transmembrane region" description="Helical" evidence="1">
    <location>
        <begin position="68"/>
        <end position="87"/>
    </location>
</feature>
<dbReference type="NCBIfam" id="NF038065">
    <property type="entry name" value="Pr6Pr"/>
    <property type="match status" value="1"/>
</dbReference>
<name>A0A6J5IR15_9BURK</name>
<evidence type="ECO:0000256" key="1">
    <source>
        <dbReference type="SAM" id="Phobius"/>
    </source>
</evidence>
<keyword evidence="1" id="KW-0472">Membrane</keyword>
<protein>
    <submittedName>
        <fullName evidence="2">Membrane protein</fullName>
    </submittedName>
</protein>
<proteinExistence type="predicted"/>
<feature type="transmembrane region" description="Helical" evidence="1">
    <location>
        <begin position="107"/>
        <end position="128"/>
    </location>
</feature>
<dbReference type="InterPro" id="IPR049713">
    <property type="entry name" value="Pr6Pr-like"/>
</dbReference>
<keyword evidence="1" id="KW-1133">Transmembrane helix</keyword>
<feature type="transmembrane region" description="Helical" evidence="1">
    <location>
        <begin position="201"/>
        <end position="217"/>
    </location>
</feature>
<gene>
    <name evidence="2" type="ORF">BCO9919_00605</name>
</gene>
<feature type="transmembrane region" description="Helical" evidence="1">
    <location>
        <begin position="237"/>
        <end position="258"/>
    </location>
</feature>
<dbReference type="EMBL" id="CABWIK020000002">
    <property type="protein sequence ID" value="CAB3962750.1"/>
    <property type="molecule type" value="Genomic_DNA"/>
</dbReference>
<reference evidence="2 3" key="1">
    <citation type="submission" date="2020-04" db="EMBL/GenBank/DDBJ databases">
        <authorList>
            <person name="Depoorter E."/>
        </authorList>
    </citation>
    <scope>NUCLEOTIDE SEQUENCE [LARGE SCALE GENOMIC DNA]</scope>
    <source>
        <strain evidence="2 3">BCC0132</strain>
    </source>
</reference>
<organism evidence="2 3">
    <name type="scientific">Burkholderia cenocepacia</name>
    <dbReference type="NCBI Taxonomy" id="95486"/>
    <lineage>
        <taxon>Bacteria</taxon>
        <taxon>Pseudomonadati</taxon>
        <taxon>Pseudomonadota</taxon>
        <taxon>Betaproteobacteria</taxon>
        <taxon>Burkholderiales</taxon>
        <taxon>Burkholderiaceae</taxon>
        <taxon>Burkholderia</taxon>
        <taxon>Burkholderia cepacia complex</taxon>
    </lineage>
</organism>
<dbReference type="AlphaFoldDB" id="A0A6J5IR15"/>
<feature type="transmembrane region" description="Helical" evidence="1">
    <location>
        <begin position="170"/>
        <end position="189"/>
    </location>
</feature>
<keyword evidence="1" id="KW-0812">Transmembrane</keyword>
<feature type="transmembrane region" description="Helical" evidence="1">
    <location>
        <begin position="140"/>
        <end position="158"/>
    </location>
</feature>
<accession>A0A6J5IR15</accession>
<dbReference type="Proteomes" id="UP000494322">
    <property type="component" value="Unassembled WGS sequence"/>
</dbReference>
<sequence>MQPPAGARQNCPDCSRTGSRFCTTRANIRRIAHARRAGLHMESPHRAPERLWHDEALVRRRAGIMSKAFFVAAYRLTAALLAVSTTLHSVADYWHLPDFHLGNYLSYFTQLSSLYAAAMLAVGLWRIARPGSARYESMRGAAVLYMLITAIVYELLLARLDALHHVTPAFNNWVLHRIVPLVVLCDWLYVEPRLPIPWRSAFAWLAFPIVYLGYTFVRGSFENWYPYPFVDPRPHGYLPVAIQCSLIALGAVALAMGIRWLGNHARPSGAVTLRKG</sequence>
<evidence type="ECO:0000313" key="2">
    <source>
        <dbReference type="EMBL" id="CAB3962750.1"/>
    </source>
</evidence>
<evidence type="ECO:0000313" key="3">
    <source>
        <dbReference type="Proteomes" id="UP000494322"/>
    </source>
</evidence>